<dbReference type="PROSITE" id="PS50076">
    <property type="entry name" value="DNAJ_2"/>
    <property type="match status" value="1"/>
</dbReference>
<dbReference type="EMBL" id="JBEGDP010000016">
    <property type="protein sequence ID" value="MEQ7848346.1"/>
    <property type="molecule type" value="Genomic_DNA"/>
</dbReference>
<organism evidence="6 7">
    <name type="scientific">Nocardioides kribbensis</name>
    <dbReference type="NCBI Taxonomy" id="305517"/>
    <lineage>
        <taxon>Bacteria</taxon>
        <taxon>Bacillati</taxon>
        <taxon>Actinomycetota</taxon>
        <taxon>Actinomycetes</taxon>
        <taxon>Propionibacteriales</taxon>
        <taxon>Nocardioidaceae</taxon>
        <taxon>Nocardioides</taxon>
    </lineage>
</organism>
<feature type="transmembrane region" description="Helical" evidence="4">
    <location>
        <begin position="103"/>
        <end position="125"/>
    </location>
</feature>
<dbReference type="RefSeq" id="WP_349804996.1">
    <property type="nucleotide sequence ID" value="NZ_JBEGDP010000016.1"/>
</dbReference>
<dbReference type="Proteomes" id="UP001482520">
    <property type="component" value="Unassembled WGS sequence"/>
</dbReference>
<feature type="region of interest" description="Disordered" evidence="3">
    <location>
        <begin position="60"/>
        <end position="98"/>
    </location>
</feature>
<evidence type="ECO:0000259" key="5">
    <source>
        <dbReference type="PROSITE" id="PS50076"/>
    </source>
</evidence>
<feature type="compositionally biased region" description="Acidic residues" evidence="3">
    <location>
        <begin position="61"/>
        <end position="75"/>
    </location>
</feature>
<reference evidence="6 7" key="1">
    <citation type="submission" date="2024-02" db="EMBL/GenBank/DDBJ databases">
        <title>Full genome sequence of Nocardioides kribbensis.</title>
        <authorList>
            <person name="Poletto B.L."/>
            <person name="Silva G."/>
            <person name="Galante D."/>
            <person name="Campos K.R."/>
            <person name="Santos M.B.N."/>
            <person name="Sacchi C.T."/>
        </authorList>
    </citation>
    <scope>NUCLEOTIDE SEQUENCE [LARGE SCALE GENOMIC DNA]</scope>
    <source>
        <strain evidence="6 7">O4R</strain>
    </source>
</reference>
<comment type="subcellular location">
    <subcellularLocation>
        <location evidence="1">Membrane</location>
    </subcellularLocation>
</comment>
<dbReference type="CDD" id="cd06257">
    <property type="entry name" value="DnaJ"/>
    <property type="match status" value="1"/>
</dbReference>
<evidence type="ECO:0000256" key="4">
    <source>
        <dbReference type="SAM" id="Phobius"/>
    </source>
</evidence>
<keyword evidence="7" id="KW-1185">Reference proteome</keyword>
<feature type="compositionally biased region" description="Low complexity" evidence="3">
    <location>
        <begin position="76"/>
        <end position="90"/>
    </location>
</feature>
<dbReference type="SMART" id="SM00271">
    <property type="entry name" value="DnaJ"/>
    <property type="match status" value="1"/>
</dbReference>
<sequence length="264" mass="28094">MTPSWYDVLGVDPDASTDEVRAAWRAAIADLDPADRRFRSLNQAAEVLLDPERRAAYDATLEPDADADADTDTDAADGGTAAPVTARVPSGPRPPRSPRVVPGWSLVVAGVLAVALAALTVLALVSPAASGEADAEEAREVAVRAIVPVLSYDYRSMDESAAAASTYMTSAFKTRDYDPLFAVLQENVAETETVVEAEVVDSGVVRTGEDRVEVLLFVDQPTTNVRFTEPQTYQNRVVVTMVKDGEDWLIDKLVTTGAGPAAGE</sequence>
<keyword evidence="2 4" id="KW-0472">Membrane</keyword>
<proteinExistence type="predicted"/>
<dbReference type="Pfam" id="PF00226">
    <property type="entry name" value="DnaJ"/>
    <property type="match status" value="1"/>
</dbReference>
<accession>A0ABV1P0N5</accession>
<dbReference type="PANTHER" id="PTHR37042">
    <property type="entry name" value="OUTER MEMBRANE PROTEIN RV1973"/>
    <property type="match status" value="1"/>
</dbReference>
<protein>
    <submittedName>
        <fullName evidence="6">J domain-containing protein</fullName>
    </submittedName>
</protein>
<dbReference type="PRINTS" id="PR00625">
    <property type="entry name" value="JDOMAIN"/>
</dbReference>
<dbReference type="SUPFAM" id="SSF46565">
    <property type="entry name" value="Chaperone J-domain"/>
    <property type="match status" value="1"/>
</dbReference>
<evidence type="ECO:0000313" key="6">
    <source>
        <dbReference type="EMBL" id="MEQ7848346.1"/>
    </source>
</evidence>
<dbReference type="InterPro" id="IPR036869">
    <property type="entry name" value="J_dom_sf"/>
</dbReference>
<evidence type="ECO:0000256" key="2">
    <source>
        <dbReference type="ARBA" id="ARBA00023136"/>
    </source>
</evidence>
<dbReference type="PANTHER" id="PTHR37042:SF4">
    <property type="entry name" value="OUTER MEMBRANE PROTEIN RV1973"/>
    <property type="match status" value="1"/>
</dbReference>
<keyword evidence="4" id="KW-1133">Transmembrane helix</keyword>
<evidence type="ECO:0000256" key="3">
    <source>
        <dbReference type="SAM" id="MobiDB-lite"/>
    </source>
</evidence>
<gene>
    <name evidence="6" type="ORF">V6R90_13750</name>
</gene>
<evidence type="ECO:0000256" key="1">
    <source>
        <dbReference type="ARBA" id="ARBA00004370"/>
    </source>
</evidence>
<feature type="domain" description="J" evidence="5">
    <location>
        <begin position="4"/>
        <end position="61"/>
    </location>
</feature>
<keyword evidence="4" id="KW-0812">Transmembrane</keyword>
<name>A0ABV1P0N5_9ACTN</name>
<dbReference type="InterPro" id="IPR001623">
    <property type="entry name" value="DnaJ_domain"/>
</dbReference>
<dbReference type="Gene3D" id="1.10.287.110">
    <property type="entry name" value="DnaJ domain"/>
    <property type="match status" value="1"/>
</dbReference>
<evidence type="ECO:0000313" key="7">
    <source>
        <dbReference type="Proteomes" id="UP001482520"/>
    </source>
</evidence>
<comment type="caution">
    <text evidence="6">The sequence shown here is derived from an EMBL/GenBank/DDBJ whole genome shotgun (WGS) entry which is preliminary data.</text>
</comment>